<evidence type="ECO:0000256" key="1">
    <source>
        <dbReference type="ARBA" id="ARBA00004370"/>
    </source>
</evidence>
<dbReference type="PANTHER" id="PTHR48020:SF22">
    <property type="entry name" value="MAJOR FACILITATOR SUPERFAMILY (MFS) PROFILE DOMAIN-CONTAINING PROTEIN-RELATED"/>
    <property type="match status" value="1"/>
</dbReference>
<gene>
    <name evidence="7" type="ORF">BDV23DRAFT_176792</name>
</gene>
<dbReference type="AlphaFoldDB" id="A0A5N7BSE7"/>
<dbReference type="GO" id="GO:1904679">
    <property type="term" value="P:myo-inositol import across plasma membrane"/>
    <property type="evidence" value="ECO:0007669"/>
    <property type="project" value="TreeGrafter"/>
</dbReference>
<keyword evidence="4 6" id="KW-1133">Transmembrane helix</keyword>
<evidence type="ECO:0000313" key="7">
    <source>
        <dbReference type="EMBL" id="KAE8384755.1"/>
    </source>
</evidence>
<protein>
    <submittedName>
        <fullName evidence="7">Uncharacterized protein</fullName>
    </submittedName>
</protein>
<keyword evidence="2" id="KW-0813">Transport</keyword>
<proteinExistence type="predicted"/>
<dbReference type="Gene3D" id="1.20.1250.20">
    <property type="entry name" value="MFS general substrate transporter like domains"/>
    <property type="match status" value="1"/>
</dbReference>
<comment type="subcellular location">
    <subcellularLocation>
        <location evidence="1">Membrane</location>
    </subcellularLocation>
</comment>
<evidence type="ECO:0000256" key="6">
    <source>
        <dbReference type="SAM" id="Phobius"/>
    </source>
</evidence>
<name>A0A5N7BSE7_PETAA</name>
<dbReference type="Pfam" id="PF00083">
    <property type="entry name" value="Sugar_tr"/>
    <property type="match status" value="1"/>
</dbReference>
<dbReference type="GO" id="GO:0016020">
    <property type="term" value="C:membrane"/>
    <property type="evidence" value="ECO:0007669"/>
    <property type="project" value="UniProtKB-SubCell"/>
</dbReference>
<dbReference type="InterPro" id="IPR050814">
    <property type="entry name" value="Myo-inositol_Transporter"/>
</dbReference>
<evidence type="ECO:0000256" key="3">
    <source>
        <dbReference type="ARBA" id="ARBA00022692"/>
    </source>
</evidence>
<evidence type="ECO:0000256" key="4">
    <source>
        <dbReference type="ARBA" id="ARBA00022989"/>
    </source>
</evidence>
<sequence length="263" mass="29755">MAVGREVVGLGVGSGAMIVPAYIAEIATTNNAVPPRQLIYQDKHDAAAKVLQRIFSHDYLEDVQSKVHLIDAACKLHVVKRFNVLMYYSGTLFALVGFSNLVAVRLVVSGTNLLMTWVNIDGGRPFGRRRLLVSTMSTKKITTPAIVVLAFIIRFVLFYGVTIGNTPWMNADFFPMEVRAIGAMYMACLLLWGSEPHRLLNILVNNNEHSPLWGLWLLRRPILYRLVVEFFYPETSGLNLEEIRRKLRKERKQAMDRELPPAI</sequence>
<dbReference type="InterPro" id="IPR005828">
    <property type="entry name" value="MFS_sugar_transport-like"/>
</dbReference>
<dbReference type="EMBL" id="ML735356">
    <property type="protein sequence ID" value="KAE8384755.1"/>
    <property type="molecule type" value="Genomic_DNA"/>
</dbReference>
<dbReference type="Proteomes" id="UP000326877">
    <property type="component" value="Unassembled WGS sequence"/>
</dbReference>
<dbReference type="GO" id="GO:0005366">
    <property type="term" value="F:myo-inositol:proton symporter activity"/>
    <property type="evidence" value="ECO:0007669"/>
    <property type="project" value="TreeGrafter"/>
</dbReference>
<evidence type="ECO:0000256" key="5">
    <source>
        <dbReference type="ARBA" id="ARBA00023136"/>
    </source>
</evidence>
<feature type="transmembrane region" description="Helical" evidence="6">
    <location>
        <begin position="141"/>
        <end position="161"/>
    </location>
</feature>
<accession>A0A5N7BSE7</accession>
<reference evidence="7" key="1">
    <citation type="submission" date="2019-04" db="EMBL/GenBank/DDBJ databases">
        <title>Friends and foes A comparative genomics studyof 23 Aspergillus species from section Flavi.</title>
        <authorList>
            <consortium name="DOE Joint Genome Institute"/>
            <person name="Kjaerbolling I."/>
            <person name="Vesth T."/>
            <person name="Frisvad J.C."/>
            <person name="Nybo J.L."/>
            <person name="Theobald S."/>
            <person name="Kildgaard S."/>
            <person name="Isbrandt T."/>
            <person name="Kuo A."/>
            <person name="Sato A."/>
            <person name="Lyhne E.K."/>
            <person name="Kogle M.E."/>
            <person name="Wiebenga A."/>
            <person name="Kun R.S."/>
            <person name="Lubbers R.J."/>
            <person name="Makela M.R."/>
            <person name="Barry K."/>
            <person name="Chovatia M."/>
            <person name="Clum A."/>
            <person name="Daum C."/>
            <person name="Haridas S."/>
            <person name="He G."/>
            <person name="LaButti K."/>
            <person name="Lipzen A."/>
            <person name="Mondo S."/>
            <person name="Riley R."/>
            <person name="Salamov A."/>
            <person name="Simmons B.A."/>
            <person name="Magnuson J.K."/>
            <person name="Henrissat B."/>
            <person name="Mortensen U.H."/>
            <person name="Larsen T.O."/>
            <person name="Devries R.P."/>
            <person name="Grigoriev I.V."/>
            <person name="Machida M."/>
            <person name="Baker S.E."/>
            <person name="Andersen M.R."/>
        </authorList>
    </citation>
    <scope>NUCLEOTIDE SEQUENCE [LARGE SCALE GENOMIC DNA]</scope>
    <source>
        <strain evidence="7">IBT 14317</strain>
    </source>
</reference>
<organism evidence="7">
    <name type="scientific">Petromyces alliaceus</name>
    <name type="common">Aspergillus alliaceus</name>
    <dbReference type="NCBI Taxonomy" id="209559"/>
    <lineage>
        <taxon>Eukaryota</taxon>
        <taxon>Fungi</taxon>
        <taxon>Dikarya</taxon>
        <taxon>Ascomycota</taxon>
        <taxon>Pezizomycotina</taxon>
        <taxon>Eurotiomycetes</taxon>
        <taxon>Eurotiomycetidae</taxon>
        <taxon>Eurotiales</taxon>
        <taxon>Aspergillaceae</taxon>
        <taxon>Aspergillus</taxon>
        <taxon>Aspergillus subgen. Circumdati</taxon>
    </lineage>
</organism>
<dbReference type="PANTHER" id="PTHR48020">
    <property type="entry name" value="PROTON MYO-INOSITOL COTRANSPORTER"/>
    <property type="match status" value="1"/>
</dbReference>
<keyword evidence="3 6" id="KW-0812">Transmembrane</keyword>
<keyword evidence="5 6" id="KW-0472">Membrane</keyword>
<dbReference type="OrthoDB" id="6339427at2759"/>
<feature type="transmembrane region" description="Helical" evidence="6">
    <location>
        <begin position="92"/>
        <end position="120"/>
    </location>
</feature>
<evidence type="ECO:0000256" key="2">
    <source>
        <dbReference type="ARBA" id="ARBA00022448"/>
    </source>
</evidence>
<dbReference type="InterPro" id="IPR036259">
    <property type="entry name" value="MFS_trans_sf"/>
</dbReference>